<dbReference type="SUPFAM" id="SSF55469">
    <property type="entry name" value="FMN-dependent nitroreductase-like"/>
    <property type="match status" value="1"/>
</dbReference>
<comment type="caution">
    <text evidence="1">The sequence shown here is derived from an EMBL/GenBank/DDBJ whole genome shotgun (WGS) entry which is preliminary data.</text>
</comment>
<evidence type="ECO:0000313" key="2">
    <source>
        <dbReference type="Proteomes" id="UP001596512"/>
    </source>
</evidence>
<keyword evidence="2" id="KW-1185">Reference proteome</keyword>
<protein>
    <recommendedName>
        <fullName evidence="3">Nitroreductase domain-containing protein</fullName>
    </recommendedName>
</protein>
<organism evidence="1 2">
    <name type="scientific">Actinokineospora soli</name>
    <dbReference type="NCBI Taxonomy" id="1048753"/>
    <lineage>
        <taxon>Bacteria</taxon>
        <taxon>Bacillati</taxon>
        <taxon>Actinomycetota</taxon>
        <taxon>Actinomycetes</taxon>
        <taxon>Pseudonocardiales</taxon>
        <taxon>Pseudonocardiaceae</taxon>
        <taxon>Actinokineospora</taxon>
    </lineage>
</organism>
<accession>A0ABW2TNP8</accession>
<proteinExistence type="predicted"/>
<dbReference type="Gene3D" id="3.40.109.10">
    <property type="entry name" value="NADH Oxidase"/>
    <property type="match status" value="1"/>
</dbReference>
<gene>
    <name evidence="1" type="ORF">ACFQV2_19830</name>
</gene>
<name>A0ABW2TNP8_9PSEU</name>
<sequence length="179" mass="19352">MSPEWTTAEAAVLSAAARSAPSVHRTRPWVVETRGREVLVVERVDLRLPEHDPTGRDRLISCGAAVACVRLAVRRLGWSETWRQFPLPGRRDVVAAVRAGEPRPPTAEDSARYAAMRRRRSHRSRFAGPPDPGIDLRHATDVEGAAVVALAGPAADAALAALITHTARLMGRSAAYRGS</sequence>
<evidence type="ECO:0008006" key="3">
    <source>
        <dbReference type="Google" id="ProtNLM"/>
    </source>
</evidence>
<dbReference type="EMBL" id="JBHTEY010000004">
    <property type="protein sequence ID" value="MFC7615417.1"/>
    <property type="molecule type" value="Genomic_DNA"/>
</dbReference>
<dbReference type="Proteomes" id="UP001596512">
    <property type="component" value="Unassembled WGS sequence"/>
</dbReference>
<reference evidence="2" key="1">
    <citation type="journal article" date="2019" name="Int. J. Syst. Evol. Microbiol.">
        <title>The Global Catalogue of Microorganisms (GCM) 10K type strain sequencing project: providing services to taxonomists for standard genome sequencing and annotation.</title>
        <authorList>
            <consortium name="The Broad Institute Genomics Platform"/>
            <consortium name="The Broad Institute Genome Sequencing Center for Infectious Disease"/>
            <person name="Wu L."/>
            <person name="Ma J."/>
        </authorList>
    </citation>
    <scope>NUCLEOTIDE SEQUENCE [LARGE SCALE GENOMIC DNA]</scope>
    <source>
        <strain evidence="2">JCM 17695</strain>
    </source>
</reference>
<evidence type="ECO:0000313" key="1">
    <source>
        <dbReference type="EMBL" id="MFC7615417.1"/>
    </source>
</evidence>
<dbReference type="InterPro" id="IPR000415">
    <property type="entry name" value="Nitroreductase-like"/>
</dbReference>